<keyword evidence="1" id="KW-1133">Transmembrane helix</keyword>
<dbReference type="Proteomes" id="UP000004198">
    <property type="component" value="Unassembled WGS sequence"/>
</dbReference>
<keyword evidence="3" id="KW-1185">Reference proteome</keyword>
<name>C6Q1D4_9CLOT</name>
<feature type="transmembrane region" description="Helical" evidence="1">
    <location>
        <begin position="7"/>
        <end position="28"/>
    </location>
</feature>
<dbReference type="AlphaFoldDB" id="C6Q1D4"/>
<evidence type="ECO:0000313" key="3">
    <source>
        <dbReference type="Proteomes" id="UP000004198"/>
    </source>
</evidence>
<evidence type="ECO:0000313" key="2">
    <source>
        <dbReference type="EMBL" id="EET84686.1"/>
    </source>
</evidence>
<dbReference type="EMBL" id="ACVI01000136">
    <property type="protein sequence ID" value="EET84686.1"/>
    <property type="molecule type" value="Genomic_DNA"/>
</dbReference>
<protein>
    <submittedName>
        <fullName evidence="2">Permease</fullName>
    </submittedName>
</protein>
<feature type="transmembrane region" description="Helical" evidence="1">
    <location>
        <begin position="34"/>
        <end position="51"/>
    </location>
</feature>
<reference evidence="2 3" key="1">
    <citation type="submission" date="2009-06" db="EMBL/GenBank/DDBJ databases">
        <title>The draft genome of Clostridium carboxidivorans P7.</title>
        <authorList>
            <consortium name="US DOE Joint Genome Institute (JGI-PGF)"/>
            <person name="Lucas S."/>
            <person name="Copeland A."/>
            <person name="Lapidus A."/>
            <person name="Glavina del Rio T."/>
            <person name="Tice H."/>
            <person name="Bruce D."/>
            <person name="Goodwin L."/>
            <person name="Pitluck S."/>
            <person name="Larimer F."/>
            <person name="Land M.L."/>
            <person name="Hauser L."/>
            <person name="Hemme C.L."/>
        </authorList>
    </citation>
    <scope>NUCLEOTIDE SEQUENCE [LARGE SCALE GENOMIC DNA]</scope>
    <source>
        <strain evidence="2 3">P7</strain>
    </source>
</reference>
<organism evidence="2 3">
    <name type="scientific">Clostridium carboxidivorans P7</name>
    <dbReference type="NCBI Taxonomy" id="536227"/>
    <lineage>
        <taxon>Bacteria</taxon>
        <taxon>Bacillati</taxon>
        <taxon>Bacillota</taxon>
        <taxon>Clostridia</taxon>
        <taxon>Eubacteriales</taxon>
        <taxon>Clostridiaceae</taxon>
        <taxon>Clostridium</taxon>
    </lineage>
</organism>
<evidence type="ECO:0000256" key="1">
    <source>
        <dbReference type="SAM" id="Phobius"/>
    </source>
</evidence>
<comment type="caution">
    <text evidence="2">The sequence shown here is derived from an EMBL/GenBank/DDBJ whole genome shotgun (WGS) entry which is preliminary data.</text>
</comment>
<sequence length="63" mass="7583">MKKVKRIYKYILTIIIVFLIILLCLRSSAIREAIYLLFISFIIAYTLRPMNKYMEQNGIRKKI</sequence>
<keyword evidence="1" id="KW-0472">Membrane</keyword>
<proteinExistence type="predicted"/>
<gene>
    <name evidence="2" type="ORF">CcarbDRAFT_4851</name>
</gene>
<accession>C6Q1D4</accession>
<keyword evidence="1" id="KW-0812">Transmembrane</keyword>